<name>A0A429Z0Y2_9HYPH</name>
<dbReference type="Proteomes" id="UP000278398">
    <property type="component" value="Unassembled WGS sequence"/>
</dbReference>
<dbReference type="AlphaFoldDB" id="A0A429Z0Y2"/>
<keyword evidence="3" id="KW-1185">Reference proteome</keyword>
<evidence type="ECO:0000313" key="3">
    <source>
        <dbReference type="Proteomes" id="UP000278398"/>
    </source>
</evidence>
<dbReference type="OrthoDB" id="5145700at2"/>
<feature type="transmembrane region" description="Helical" evidence="1">
    <location>
        <begin position="115"/>
        <end position="140"/>
    </location>
</feature>
<reference evidence="2 3" key="1">
    <citation type="submission" date="2018-12" db="EMBL/GenBank/DDBJ databases">
        <title>Mesorhizobium carbonis sp. nov., isolated from coal mine water.</title>
        <authorList>
            <person name="Xin W."/>
            <person name="Xu Z."/>
            <person name="Xiang F."/>
            <person name="Zhang J."/>
            <person name="Xi L."/>
            <person name="Liu J."/>
        </authorList>
    </citation>
    <scope>NUCLEOTIDE SEQUENCE [LARGE SCALE GENOMIC DNA]</scope>
    <source>
        <strain evidence="2 3">B2.3</strain>
    </source>
</reference>
<sequence length="235" mass="24903">MIDGPTGWLLALKWELIRPVVDAVSLGLSALAFEPGAFRVAATSAGRDLALLMAFLAGMSQAAGHGLVLFFNRVPFTRFVLSLVLMALIYLASAVVTAVSTTIAVEYAFRREVAYGPVIGIIALAQAPRLFGILTLAPYFGEALSRFLDVLVFGLILFGLHHGIGIPVGIAAMAALLGWVAIRLMSLLFGRPFGFVIERLHHAAAGGALTVTSQNLADHLIARARKLTGGRKPGE</sequence>
<feature type="transmembrane region" description="Helical" evidence="1">
    <location>
        <begin position="49"/>
        <end position="71"/>
    </location>
</feature>
<feature type="transmembrane region" description="Helical" evidence="1">
    <location>
        <begin position="83"/>
        <end position="109"/>
    </location>
</feature>
<dbReference type="RefSeq" id="WP_126698574.1">
    <property type="nucleotide sequence ID" value="NZ_RWKW01000020.1"/>
</dbReference>
<protein>
    <submittedName>
        <fullName evidence="2">Uncharacterized protein</fullName>
    </submittedName>
</protein>
<keyword evidence="1" id="KW-0472">Membrane</keyword>
<feature type="transmembrane region" description="Helical" evidence="1">
    <location>
        <begin position="170"/>
        <end position="190"/>
    </location>
</feature>
<accession>A0A429Z0Y2</accession>
<proteinExistence type="predicted"/>
<keyword evidence="1" id="KW-1133">Transmembrane helix</keyword>
<comment type="caution">
    <text evidence="2">The sequence shown here is derived from an EMBL/GenBank/DDBJ whole genome shotgun (WGS) entry which is preliminary data.</text>
</comment>
<organism evidence="2 3">
    <name type="scientific">Aquibium carbonis</name>
    <dbReference type="NCBI Taxonomy" id="2495581"/>
    <lineage>
        <taxon>Bacteria</taxon>
        <taxon>Pseudomonadati</taxon>
        <taxon>Pseudomonadota</taxon>
        <taxon>Alphaproteobacteria</taxon>
        <taxon>Hyphomicrobiales</taxon>
        <taxon>Phyllobacteriaceae</taxon>
        <taxon>Aquibium</taxon>
    </lineage>
</organism>
<gene>
    <name evidence="2" type="ORF">EJC49_06100</name>
</gene>
<evidence type="ECO:0000256" key="1">
    <source>
        <dbReference type="SAM" id="Phobius"/>
    </source>
</evidence>
<evidence type="ECO:0000313" key="2">
    <source>
        <dbReference type="EMBL" id="RST87375.1"/>
    </source>
</evidence>
<keyword evidence="1" id="KW-0812">Transmembrane</keyword>
<dbReference type="EMBL" id="RWKW01000020">
    <property type="protein sequence ID" value="RST87375.1"/>
    <property type="molecule type" value="Genomic_DNA"/>
</dbReference>